<keyword evidence="6" id="KW-0408">Iron</keyword>
<keyword evidence="2" id="KW-0575">Peroxidase</keyword>
<proteinExistence type="inferred from homology"/>
<gene>
    <name evidence="10" type="ORF">FJTKL_07345</name>
</gene>
<keyword evidence="3" id="KW-0349">Heme</keyword>
<dbReference type="PROSITE" id="PS51405">
    <property type="entry name" value="HEME_HALOPEROXIDASE"/>
    <property type="match status" value="1"/>
</dbReference>
<organism evidence="10 11">
    <name type="scientific">Diaporthe vaccinii</name>
    <dbReference type="NCBI Taxonomy" id="105482"/>
    <lineage>
        <taxon>Eukaryota</taxon>
        <taxon>Fungi</taxon>
        <taxon>Dikarya</taxon>
        <taxon>Ascomycota</taxon>
        <taxon>Pezizomycotina</taxon>
        <taxon>Sordariomycetes</taxon>
        <taxon>Sordariomycetidae</taxon>
        <taxon>Diaporthales</taxon>
        <taxon>Diaporthaceae</taxon>
        <taxon>Diaporthe</taxon>
        <taxon>Diaporthe eres species complex</taxon>
    </lineage>
</organism>
<evidence type="ECO:0000259" key="9">
    <source>
        <dbReference type="PROSITE" id="PS51405"/>
    </source>
</evidence>
<dbReference type="SUPFAM" id="SSF47571">
    <property type="entry name" value="Cloroperoxidase"/>
    <property type="match status" value="1"/>
</dbReference>
<comment type="caution">
    <text evidence="10">The sequence shown here is derived from an EMBL/GenBank/DDBJ whole genome shotgun (WGS) entry which is preliminary data.</text>
</comment>
<dbReference type="InterPro" id="IPR036851">
    <property type="entry name" value="Chloroperoxidase-like_sf"/>
</dbReference>
<evidence type="ECO:0000256" key="5">
    <source>
        <dbReference type="ARBA" id="ARBA00023002"/>
    </source>
</evidence>
<dbReference type="PANTHER" id="PTHR33577">
    <property type="entry name" value="STERIGMATOCYSTIN BIOSYNTHESIS PEROXIDASE STCC-RELATED"/>
    <property type="match status" value="1"/>
</dbReference>
<evidence type="ECO:0000256" key="2">
    <source>
        <dbReference type="ARBA" id="ARBA00022559"/>
    </source>
</evidence>
<dbReference type="Proteomes" id="UP001600888">
    <property type="component" value="Unassembled WGS sequence"/>
</dbReference>
<feature type="domain" description="Heme haloperoxidase family profile" evidence="9">
    <location>
        <begin position="56"/>
        <end position="264"/>
    </location>
</feature>
<evidence type="ECO:0000313" key="11">
    <source>
        <dbReference type="Proteomes" id="UP001600888"/>
    </source>
</evidence>
<evidence type="ECO:0000256" key="1">
    <source>
        <dbReference type="ARBA" id="ARBA00001970"/>
    </source>
</evidence>
<keyword evidence="11" id="KW-1185">Reference proteome</keyword>
<dbReference type="PANTHER" id="PTHR33577:SF19">
    <property type="entry name" value="HEME HALOPEROXIDASE FAMILY PROFILE DOMAIN-CONTAINING PROTEIN-RELATED"/>
    <property type="match status" value="1"/>
</dbReference>
<dbReference type="Gene3D" id="1.10.489.10">
    <property type="entry name" value="Chloroperoxidase-like"/>
    <property type="match status" value="1"/>
</dbReference>
<dbReference type="EMBL" id="JBAWTH010000026">
    <property type="protein sequence ID" value="KAL2286122.1"/>
    <property type="molecule type" value="Genomic_DNA"/>
</dbReference>
<comment type="similarity">
    <text evidence="7">Belongs to the chloroperoxidase family.</text>
</comment>
<name>A0ABR4EUL5_9PEZI</name>
<keyword evidence="4" id="KW-0479">Metal-binding</keyword>
<evidence type="ECO:0000256" key="8">
    <source>
        <dbReference type="SAM" id="MobiDB-lite"/>
    </source>
</evidence>
<evidence type="ECO:0000313" key="10">
    <source>
        <dbReference type="EMBL" id="KAL2286122.1"/>
    </source>
</evidence>
<accession>A0ABR4EUL5</accession>
<evidence type="ECO:0000256" key="6">
    <source>
        <dbReference type="ARBA" id="ARBA00023004"/>
    </source>
</evidence>
<sequence>MPKLDLSLLEYITTSETSQLIPLGVPHCNLESDRRESVLSTKMKLTVLFAGLVSAQIPAFAPPGPDDVRGPCPGLNMLANHGLLPRSGKNITQADLVTAMRQGMNQDESLSVLLFRAAVQTNPTKDNTTFSLPDLGRHNILEHDASLSRQDAFFGDPIPFNQTIFDETLAQWTEDTINVNTSAKGRAARIRTSNATNPEFSLSRLAQAFTTGESVAFIMVFGDVQTGVAPKAPVQFFFENEQFPPGYTPPANVVTSTNLQDLSQRLGQALVAEGVDISNLTGPRRRDSVVREKQTLLIFCGQIGSTDLSFDNRHLASHRHILLAPRLREALHVDAIPEQQAVGRATKVEHASLFTLLDVLALLDRDLTGADLIHTNANERHQPNRGVVSLDEDNRPRRQRG</sequence>
<feature type="region of interest" description="Disordered" evidence="8">
    <location>
        <begin position="377"/>
        <end position="401"/>
    </location>
</feature>
<evidence type="ECO:0000256" key="3">
    <source>
        <dbReference type="ARBA" id="ARBA00022617"/>
    </source>
</evidence>
<dbReference type="Pfam" id="PF01328">
    <property type="entry name" value="Peroxidase_2"/>
    <property type="match status" value="1"/>
</dbReference>
<protein>
    <recommendedName>
        <fullName evidence="9">Heme haloperoxidase family profile domain-containing protein</fullName>
    </recommendedName>
</protein>
<feature type="compositionally biased region" description="Basic and acidic residues" evidence="8">
    <location>
        <begin position="392"/>
        <end position="401"/>
    </location>
</feature>
<comment type="cofactor">
    <cofactor evidence="1">
        <name>heme b</name>
        <dbReference type="ChEBI" id="CHEBI:60344"/>
    </cofactor>
</comment>
<evidence type="ECO:0000256" key="4">
    <source>
        <dbReference type="ARBA" id="ARBA00022723"/>
    </source>
</evidence>
<dbReference type="InterPro" id="IPR000028">
    <property type="entry name" value="Chloroperoxidase"/>
</dbReference>
<evidence type="ECO:0000256" key="7">
    <source>
        <dbReference type="ARBA" id="ARBA00025795"/>
    </source>
</evidence>
<reference evidence="10 11" key="1">
    <citation type="submission" date="2024-03" db="EMBL/GenBank/DDBJ databases">
        <title>A high-quality draft genome sequence of Diaporthe vaccinii, a causative agent of upright dieback and viscid rot disease in cranberry plants.</title>
        <authorList>
            <person name="Sarrasin M."/>
            <person name="Lang B.F."/>
            <person name="Burger G."/>
        </authorList>
    </citation>
    <scope>NUCLEOTIDE SEQUENCE [LARGE SCALE GENOMIC DNA]</scope>
    <source>
        <strain evidence="10 11">IS7</strain>
    </source>
</reference>
<keyword evidence="5" id="KW-0560">Oxidoreductase</keyword>